<dbReference type="Proteomes" id="UP000248423">
    <property type="component" value="Unassembled WGS sequence"/>
</dbReference>
<gene>
    <name evidence="1" type="ORF">BO78DRAFT_82507</name>
</gene>
<dbReference type="EMBL" id="KZ826338">
    <property type="protein sequence ID" value="PYI07941.1"/>
    <property type="molecule type" value="Genomic_DNA"/>
</dbReference>
<accession>A0A319EED7</accession>
<dbReference type="VEuPathDB" id="FungiDB:BO78DRAFT_82507"/>
<protein>
    <submittedName>
        <fullName evidence="1">Uncharacterized protein</fullName>
    </submittedName>
</protein>
<dbReference type="AlphaFoldDB" id="A0A319EED7"/>
<name>A0A319EED7_ASPSB</name>
<keyword evidence="2" id="KW-1185">Reference proteome</keyword>
<evidence type="ECO:0000313" key="1">
    <source>
        <dbReference type="EMBL" id="PYI07941.1"/>
    </source>
</evidence>
<proteinExistence type="predicted"/>
<organism evidence="1 2">
    <name type="scientific">Aspergillus sclerotiicarbonarius (strain CBS 121057 / IBT 28362)</name>
    <dbReference type="NCBI Taxonomy" id="1448318"/>
    <lineage>
        <taxon>Eukaryota</taxon>
        <taxon>Fungi</taxon>
        <taxon>Dikarya</taxon>
        <taxon>Ascomycota</taxon>
        <taxon>Pezizomycotina</taxon>
        <taxon>Eurotiomycetes</taxon>
        <taxon>Eurotiomycetidae</taxon>
        <taxon>Eurotiales</taxon>
        <taxon>Aspergillaceae</taxon>
        <taxon>Aspergillus</taxon>
        <taxon>Aspergillus subgen. Circumdati</taxon>
    </lineage>
</organism>
<evidence type="ECO:0000313" key="2">
    <source>
        <dbReference type="Proteomes" id="UP000248423"/>
    </source>
</evidence>
<sequence length="205" mass="22349">MRASHQVDASVRCSATRSLRPIVQAGQAWRLRKLAGMDMNCLSIGMAMDQSVDDLQRPTALRLHLMLVGREGSRMLDYEASGDLWYPSHGGVCPRGWRDGGMDPQERVTMREGDEDEDGIAIAIGIGWKSAAASDAGAPLLPHLLDPVPFTSPSLPLTPLLLFFSFLFLPLPLPLDTTSYYISSRALPWSTVTSPKTGPADQRDG</sequence>
<reference evidence="1 2" key="1">
    <citation type="submission" date="2018-02" db="EMBL/GenBank/DDBJ databases">
        <title>The genomes of Aspergillus section Nigri reveals drivers in fungal speciation.</title>
        <authorList>
            <consortium name="DOE Joint Genome Institute"/>
            <person name="Vesth T.C."/>
            <person name="Nybo J."/>
            <person name="Theobald S."/>
            <person name="Brandl J."/>
            <person name="Frisvad J.C."/>
            <person name="Nielsen K.F."/>
            <person name="Lyhne E.K."/>
            <person name="Kogle M.E."/>
            <person name="Kuo A."/>
            <person name="Riley R."/>
            <person name="Clum A."/>
            <person name="Nolan M."/>
            <person name="Lipzen A."/>
            <person name="Salamov A."/>
            <person name="Henrissat B."/>
            <person name="Wiebenga A."/>
            <person name="De vries R.P."/>
            <person name="Grigoriev I.V."/>
            <person name="Mortensen U.H."/>
            <person name="Andersen M.R."/>
            <person name="Baker S.E."/>
        </authorList>
    </citation>
    <scope>NUCLEOTIDE SEQUENCE [LARGE SCALE GENOMIC DNA]</scope>
    <source>
        <strain evidence="1 2">CBS 121057</strain>
    </source>
</reference>